<dbReference type="SUPFAM" id="SSF56784">
    <property type="entry name" value="HAD-like"/>
    <property type="match status" value="1"/>
</dbReference>
<dbReference type="GO" id="GO:0046474">
    <property type="term" value="P:glycerophospholipid biosynthetic process"/>
    <property type="evidence" value="ECO:0007669"/>
    <property type="project" value="TreeGrafter"/>
</dbReference>
<sequence length="263" mass="30110">MAHSPLRMFSDYHERPVLACGQGPTRDIAVKLGFRDVTTVDDLRTLLPELDVVDVRRRRIQPHKLLDHGFYPLESILLLGEPLNWESALQLIIDVLTTNGLKEFKSNKVSYPHIPVFASNLDLFWMGDSAVPIPRFGHGIFLTCLEQLYKKMTGQEIRYKAITGKPTEVTYLYASELIEEQAEKMNLPPPRKVFVLGDNKETDILGANLFEHHLQTGDKGRFDKCDLTDLRKNFNAFNKYVCLILFPIYSQAHSFPCYTHLSS</sequence>
<dbReference type="InterPro" id="IPR050324">
    <property type="entry name" value="CDP-alcohol_PTase-I"/>
</dbReference>
<dbReference type="PANTHER" id="PTHR14269:SF4">
    <property type="entry name" value="CAT EYE SYNDROME CRITICAL REGION PROTEIN 5"/>
    <property type="match status" value="1"/>
</dbReference>
<dbReference type="PANTHER" id="PTHR14269">
    <property type="entry name" value="CDP-DIACYLGLYCEROL--GLYCEROL-3-PHOSPHATE 3-PHOSPHATIDYLTRANSFERASE-RELATED"/>
    <property type="match status" value="1"/>
</dbReference>
<dbReference type="OrthoDB" id="10251048at2759"/>
<accession>A0A0M3K875</accession>
<protein>
    <submittedName>
        <fullName evidence="3">Cat eye syndrome critical region protein 5 (inferred by orthology to a human protein)</fullName>
    </submittedName>
</protein>
<keyword evidence="2" id="KW-1185">Reference proteome</keyword>
<evidence type="ECO:0000313" key="1">
    <source>
        <dbReference type="EMBL" id="VDK58169.1"/>
    </source>
</evidence>
<dbReference type="InterPro" id="IPR036412">
    <property type="entry name" value="HAD-like_sf"/>
</dbReference>
<dbReference type="NCBIfam" id="TIGR01456">
    <property type="entry name" value="CECR5"/>
    <property type="match status" value="1"/>
</dbReference>
<gene>
    <name evidence="1" type="ORF">ASIM_LOCUS16573</name>
</gene>
<dbReference type="AlphaFoldDB" id="A0A0M3K875"/>
<evidence type="ECO:0000313" key="3">
    <source>
        <dbReference type="WBParaSite" id="ASIM_0001716601-mRNA-1"/>
    </source>
</evidence>
<dbReference type="GO" id="GO:0005739">
    <property type="term" value="C:mitochondrion"/>
    <property type="evidence" value="ECO:0007669"/>
    <property type="project" value="TreeGrafter"/>
</dbReference>
<dbReference type="WBParaSite" id="ASIM_0001716601-mRNA-1">
    <property type="protein sequence ID" value="ASIM_0001716601-mRNA-1"/>
    <property type="gene ID" value="ASIM_0001716601"/>
</dbReference>
<dbReference type="Gene3D" id="3.40.50.1000">
    <property type="entry name" value="HAD superfamily/HAD-like"/>
    <property type="match status" value="1"/>
</dbReference>
<reference evidence="3" key="1">
    <citation type="submission" date="2017-02" db="UniProtKB">
        <authorList>
            <consortium name="WormBaseParasite"/>
        </authorList>
    </citation>
    <scope>IDENTIFICATION</scope>
</reference>
<dbReference type="Proteomes" id="UP000267096">
    <property type="component" value="Unassembled WGS sequence"/>
</dbReference>
<organism evidence="3">
    <name type="scientific">Anisakis simplex</name>
    <name type="common">Herring worm</name>
    <dbReference type="NCBI Taxonomy" id="6269"/>
    <lineage>
        <taxon>Eukaryota</taxon>
        <taxon>Metazoa</taxon>
        <taxon>Ecdysozoa</taxon>
        <taxon>Nematoda</taxon>
        <taxon>Chromadorea</taxon>
        <taxon>Rhabditida</taxon>
        <taxon>Spirurina</taxon>
        <taxon>Ascaridomorpha</taxon>
        <taxon>Ascaridoidea</taxon>
        <taxon>Anisakidae</taxon>
        <taxon>Anisakis</taxon>
        <taxon>Anisakis simplex complex</taxon>
    </lineage>
</organism>
<dbReference type="InterPro" id="IPR023214">
    <property type="entry name" value="HAD_sf"/>
</dbReference>
<reference evidence="1 2" key="2">
    <citation type="submission" date="2018-11" db="EMBL/GenBank/DDBJ databases">
        <authorList>
            <consortium name="Pathogen Informatics"/>
        </authorList>
    </citation>
    <scope>NUCLEOTIDE SEQUENCE [LARGE SCALE GENOMIC DNA]</scope>
</reference>
<dbReference type="EMBL" id="UYRR01033214">
    <property type="protein sequence ID" value="VDK58169.1"/>
    <property type="molecule type" value="Genomic_DNA"/>
</dbReference>
<evidence type="ECO:0000313" key="2">
    <source>
        <dbReference type="Proteomes" id="UP000267096"/>
    </source>
</evidence>
<dbReference type="InterPro" id="IPR006353">
    <property type="entry name" value="HAD-SF_hydro_IIA_CECR5"/>
</dbReference>
<name>A0A0M3K875_ANISI</name>
<proteinExistence type="predicted"/>